<keyword evidence="8" id="KW-1185">Reference proteome</keyword>
<feature type="transmembrane region" description="Helical" evidence="6">
    <location>
        <begin position="443"/>
        <end position="465"/>
    </location>
</feature>
<feature type="transmembrane region" description="Helical" evidence="6">
    <location>
        <begin position="360"/>
        <end position="380"/>
    </location>
</feature>
<protein>
    <submittedName>
        <fullName evidence="7">Uncharacterized protein</fullName>
    </submittedName>
</protein>
<name>A0A179DCQ5_9SPHI</name>
<reference evidence="7 8" key="2">
    <citation type="submission" date="2016-06" db="EMBL/GenBank/DDBJ databases">
        <title>Pedobacter psychrophilus sp. nov., isolated from Antarctic fragmentary rock.</title>
        <authorList>
            <person name="Svec P."/>
        </authorList>
    </citation>
    <scope>NUCLEOTIDE SEQUENCE [LARGE SCALE GENOMIC DNA]</scope>
    <source>
        <strain evidence="7 8">CCM 8644</strain>
    </source>
</reference>
<feature type="transmembrane region" description="Helical" evidence="6">
    <location>
        <begin position="7"/>
        <end position="27"/>
    </location>
</feature>
<dbReference type="PANTHER" id="PTHR30250">
    <property type="entry name" value="PST FAMILY PREDICTED COLANIC ACID TRANSPORTER"/>
    <property type="match status" value="1"/>
</dbReference>
<sequence>MVAKKFAVQVSLLIIVNLIVKLVWIFFIERKIQLLVGFENYGLYYSIFNFTLILGFINDPGLTNYLIRFLASKNENSFQIANLFSLKILLSISYLLLTLLFSFISGYSNFQLIFILIGYQILWSFLIYLRGFLKGYQFLNAEVFFSILDKFLLIITLVPLFYLNKNINWTINLYALSQLIAVLISIILCYWILIRHKINLFFNISFKLNFSVLKPLMPFAIFAFLVLAYNKIDVVLLQKLLPNGSLATGNYAAAYRFLDASNMLPILFASLFYPVVSKNIIEKKHIGNFIKPGLSFLIAISLIVCFGSWFYRENLMSLFYGAKSSKELANIFGFLMFSAPLIVIYYVYSTVLTANNNLKILNIISAIGLVFNILLNIILIPNYGALGTAITSFFTFLLIGLTEIYFYYRYFKQQNHLKIWLKVLLFGFLLMLLGNFVSYLNIAWIMEFSAFVVIAIIIALVLKLFDYKVLKGILNVNG</sequence>
<feature type="transmembrane region" description="Helical" evidence="6">
    <location>
        <begin position="331"/>
        <end position="348"/>
    </location>
</feature>
<dbReference type="OrthoDB" id="925916at2"/>
<evidence type="ECO:0000256" key="3">
    <source>
        <dbReference type="ARBA" id="ARBA00022692"/>
    </source>
</evidence>
<accession>A0A179DCQ5</accession>
<evidence type="ECO:0000256" key="5">
    <source>
        <dbReference type="ARBA" id="ARBA00023136"/>
    </source>
</evidence>
<evidence type="ECO:0000256" key="2">
    <source>
        <dbReference type="ARBA" id="ARBA00022475"/>
    </source>
</evidence>
<dbReference type="STRING" id="1826909.A5893_12285"/>
<organism evidence="7 8">
    <name type="scientific">Pedobacter psychrophilus</name>
    <dbReference type="NCBI Taxonomy" id="1826909"/>
    <lineage>
        <taxon>Bacteria</taxon>
        <taxon>Pseudomonadati</taxon>
        <taxon>Bacteroidota</taxon>
        <taxon>Sphingobacteriia</taxon>
        <taxon>Sphingobacteriales</taxon>
        <taxon>Sphingobacteriaceae</taxon>
        <taxon>Pedobacter</taxon>
    </lineage>
</organism>
<evidence type="ECO:0000256" key="1">
    <source>
        <dbReference type="ARBA" id="ARBA00004651"/>
    </source>
</evidence>
<keyword evidence="3 6" id="KW-0812">Transmembrane</keyword>
<feature type="transmembrane region" description="Helical" evidence="6">
    <location>
        <begin position="419"/>
        <end position="437"/>
    </location>
</feature>
<dbReference type="RefSeq" id="WP_068822970.1">
    <property type="nucleotide sequence ID" value="NZ_LWHJ01000029.1"/>
</dbReference>
<evidence type="ECO:0000256" key="4">
    <source>
        <dbReference type="ARBA" id="ARBA00022989"/>
    </source>
</evidence>
<feature type="transmembrane region" description="Helical" evidence="6">
    <location>
        <begin position="110"/>
        <end position="129"/>
    </location>
</feature>
<feature type="transmembrane region" description="Helical" evidence="6">
    <location>
        <begin position="141"/>
        <end position="162"/>
    </location>
</feature>
<evidence type="ECO:0000313" key="7">
    <source>
        <dbReference type="EMBL" id="OAQ38817.1"/>
    </source>
</evidence>
<comment type="subcellular location">
    <subcellularLocation>
        <location evidence="1">Cell membrane</location>
        <topology evidence="1">Multi-pass membrane protein</topology>
    </subcellularLocation>
</comment>
<keyword evidence="4 6" id="KW-1133">Transmembrane helix</keyword>
<evidence type="ECO:0000313" key="8">
    <source>
        <dbReference type="Proteomes" id="UP000078459"/>
    </source>
</evidence>
<dbReference type="PANTHER" id="PTHR30250:SF11">
    <property type="entry name" value="O-ANTIGEN TRANSPORTER-RELATED"/>
    <property type="match status" value="1"/>
</dbReference>
<dbReference type="EMBL" id="LWHJ01000029">
    <property type="protein sequence ID" value="OAQ38817.1"/>
    <property type="molecule type" value="Genomic_DNA"/>
</dbReference>
<gene>
    <name evidence="7" type="ORF">A5893_12285</name>
</gene>
<proteinExistence type="predicted"/>
<feature type="transmembrane region" description="Helical" evidence="6">
    <location>
        <begin position="47"/>
        <end position="71"/>
    </location>
</feature>
<feature type="transmembrane region" description="Helical" evidence="6">
    <location>
        <begin position="252"/>
        <end position="273"/>
    </location>
</feature>
<reference evidence="7 8" key="1">
    <citation type="submission" date="2016-04" db="EMBL/GenBank/DDBJ databases">
        <authorList>
            <person name="Evans L.H."/>
            <person name="Alamgir A."/>
            <person name="Owens N."/>
            <person name="Weber N.D."/>
            <person name="Virtaneva K."/>
            <person name="Barbian K."/>
            <person name="Babar A."/>
            <person name="Rosenke K."/>
        </authorList>
    </citation>
    <scope>NUCLEOTIDE SEQUENCE [LARGE SCALE GENOMIC DNA]</scope>
    <source>
        <strain evidence="7 8">CCM 8644</strain>
    </source>
</reference>
<feature type="transmembrane region" description="Helical" evidence="6">
    <location>
        <begin position="215"/>
        <end position="232"/>
    </location>
</feature>
<dbReference type="Proteomes" id="UP000078459">
    <property type="component" value="Unassembled WGS sequence"/>
</dbReference>
<feature type="transmembrane region" description="Helical" evidence="6">
    <location>
        <begin position="83"/>
        <end position="104"/>
    </location>
</feature>
<dbReference type="AlphaFoldDB" id="A0A179DCQ5"/>
<dbReference type="GO" id="GO:0005886">
    <property type="term" value="C:plasma membrane"/>
    <property type="evidence" value="ECO:0007669"/>
    <property type="project" value="UniProtKB-SubCell"/>
</dbReference>
<dbReference type="InterPro" id="IPR050833">
    <property type="entry name" value="Poly_Biosynth_Transport"/>
</dbReference>
<comment type="caution">
    <text evidence="7">The sequence shown here is derived from an EMBL/GenBank/DDBJ whole genome shotgun (WGS) entry which is preliminary data.</text>
</comment>
<evidence type="ECO:0000256" key="6">
    <source>
        <dbReference type="SAM" id="Phobius"/>
    </source>
</evidence>
<feature type="transmembrane region" description="Helical" evidence="6">
    <location>
        <begin position="174"/>
        <end position="194"/>
    </location>
</feature>
<dbReference type="InterPro" id="IPR002797">
    <property type="entry name" value="Polysacc_synth"/>
</dbReference>
<feature type="transmembrane region" description="Helical" evidence="6">
    <location>
        <begin position="386"/>
        <end position="407"/>
    </location>
</feature>
<dbReference type="Pfam" id="PF01943">
    <property type="entry name" value="Polysacc_synt"/>
    <property type="match status" value="1"/>
</dbReference>
<feature type="transmembrane region" description="Helical" evidence="6">
    <location>
        <begin position="294"/>
        <end position="311"/>
    </location>
</feature>
<keyword evidence="2" id="KW-1003">Cell membrane</keyword>
<keyword evidence="5 6" id="KW-0472">Membrane</keyword>